<dbReference type="EMBL" id="FNLC01000001">
    <property type="protein sequence ID" value="SDQ55809.1"/>
    <property type="molecule type" value="Genomic_DNA"/>
</dbReference>
<organism evidence="2 3">
    <name type="scientific">Natronobacterium texcoconense</name>
    <dbReference type="NCBI Taxonomy" id="1095778"/>
    <lineage>
        <taxon>Archaea</taxon>
        <taxon>Methanobacteriati</taxon>
        <taxon>Methanobacteriota</taxon>
        <taxon>Stenosarchaea group</taxon>
        <taxon>Halobacteria</taxon>
        <taxon>Halobacteriales</taxon>
        <taxon>Natrialbaceae</taxon>
        <taxon>Natronobacterium</taxon>
    </lineage>
</organism>
<keyword evidence="1" id="KW-0812">Transmembrane</keyword>
<sequence>MSRSGVSPGPIAEQLFENGFRSAAIGGLSLIGYLHWVGALSLLEPVTVVLVALLFPIYLVFVSMLLAAWLGYDRDETNLQRVDGEAVDDPWEQWPW</sequence>
<gene>
    <name evidence="2" type="ORF">SAMN04489842_1167</name>
</gene>
<feature type="transmembrane region" description="Helical" evidence="1">
    <location>
        <begin position="20"/>
        <end position="43"/>
    </location>
</feature>
<dbReference type="Proteomes" id="UP000198848">
    <property type="component" value="Unassembled WGS sequence"/>
</dbReference>
<reference evidence="3" key="1">
    <citation type="submission" date="2016-10" db="EMBL/GenBank/DDBJ databases">
        <authorList>
            <person name="Varghese N."/>
            <person name="Submissions S."/>
        </authorList>
    </citation>
    <scope>NUCLEOTIDE SEQUENCE [LARGE SCALE GENOMIC DNA]</scope>
    <source>
        <strain evidence="3">DSM 24767</strain>
    </source>
</reference>
<proteinExistence type="predicted"/>
<keyword evidence="1" id="KW-1133">Transmembrane helix</keyword>
<dbReference type="OrthoDB" id="304986at2157"/>
<dbReference type="RefSeq" id="WP_090378640.1">
    <property type="nucleotide sequence ID" value="NZ_FNLC01000001.1"/>
</dbReference>
<name>A0A1H1BV83_NATTX</name>
<feature type="transmembrane region" description="Helical" evidence="1">
    <location>
        <begin position="49"/>
        <end position="72"/>
    </location>
</feature>
<dbReference type="AlphaFoldDB" id="A0A1H1BV83"/>
<evidence type="ECO:0000313" key="3">
    <source>
        <dbReference type="Proteomes" id="UP000198848"/>
    </source>
</evidence>
<keyword evidence="1" id="KW-0472">Membrane</keyword>
<keyword evidence="3" id="KW-1185">Reference proteome</keyword>
<accession>A0A1H1BV83</accession>
<protein>
    <submittedName>
        <fullName evidence="2">Uncharacterized protein</fullName>
    </submittedName>
</protein>
<dbReference type="STRING" id="1095778.SAMN04489842_1167"/>
<evidence type="ECO:0000313" key="2">
    <source>
        <dbReference type="EMBL" id="SDQ55809.1"/>
    </source>
</evidence>
<evidence type="ECO:0000256" key="1">
    <source>
        <dbReference type="SAM" id="Phobius"/>
    </source>
</evidence>